<sequence length="52" mass="6088">MTEEQLVELTQVLELAITTEQKAKELAQFTLEIARKYEQRIAQIRVARKLQS</sequence>
<comment type="caution">
    <text evidence="1">The sequence shown here is derived from an EMBL/GenBank/DDBJ whole genome shotgun (WGS) entry which is preliminary data.</text>
</comment>
<protein>
    <submittedName>
        <fullName evidence="1">Uncharacterized protein</fullName>
    </submittedName>
</protein>
<organism evidence="1 2">
    <name type="scientific">Chroococcidiopsis cubana SAG 39.79</name>
    <dbReference type="NCBI Taxonomy" id="388085"/>
    <lineage>
        <taxon>Bacteria</taxon>
        <taxon>Bacillati</taxon>
        <taxon>Cyanobacteriota</taxon>
        <taxon>Cyanophyceae</taxon>
        <taxon>Chroococcidiopsidales</taxon>
        <taxon>Chroococcidiopsidaceae</taxon>
        <taxon>Chroococcidiopsis</taxon>
    </lineage>
</organism>
<dbReference type="EMBL" id="RSCK01000200">
    <property type="protein sequence ID" value="RUS94974.1"/>
    <property type="molecule type" value="Genomic_DNA"/>
</dbReference>
<dbReference type="Proteomes" id="UP000282574">
    <property type="component" value="Unassembled WGS sequence"/>
</dbReference>
<evidence type="ECO:0000313" key="1">
    <source>
        <dbReference type="EMBL" id="RUS94974.1"/>
    </source>
</evidence>
<proteinExistence type="predicted"/>
<evidence type="ECO:0000313" key="2">
    <source>
        <dbReference type="Proteomes" id="UP000282574"/>
    </source>
</evidence>
<keyword evidence="2" id="KW-1185">Reference proteome</keyword>
<reference evidence="1 2" key="1">
    <citation type="journal article" date="2019" name="Genome Biol. Evol.">
        <title>Day and night: Metabolic profiles and evolutionary relationships of six axenic non-marine cyanobacteria.</title>
        <authorList>
            <person name="Will S.E."/>
            <person name="Henke P."/>
            <person name="Boedeker C."/>
            <person name="Huang S."/>
            <person name="Brinkmann H."/>
            <person name="Rohde M."/>
            <person name="Jarek M."/>
            <person name="Friedl T."/>
            <person name="Seufert S."/>
            <person name="Schumacher M."/>
            <person name="Overmann J."/>
            <person name="Neumann-Schaal M."/>
            <person name="Petersen J."/>
        </authorList>
    </citation>
    <scope>NUCLEOTIDE SEQUENCE [LARGE SCALE GENOMIC DNA]</scope>
    <source>
        <strain evidence="1 2">SAG 39.79</strain>
    </source>
</reference>
<dbReference type="AlphaFoldDB" id="A0AB37U973"/>
<accession>A0AB37U973</accession>
<name>A0AB37U973_9CYAN</name>
<gene>
    <name evidence="1" type="ORF">DSM107010_71550</name>
</gene>
<dbReference type="RefSeq" id="WP_181246350.1">
    <property type="nucleotide sequence ID" value="NZ_RSCK01000200.1"/>
</dbReference>